<gene>
    <name evidence="2" type="ORF">AWT83_07795</name>
</gene>
<dbReference type="PROSITE" id="PS50943">
    <property type="entry name" value="HTH_CROC1"/>
    <property type="match status" value="1"/>
</dbReference>
<dbReference type="EMBL" id="LRHK01000001">
    <property type="protein sequence ID" value="KWX18370.1"/>
    <property type="molecule type" value="Genomic_DNA"/>
</dbReference>
<dbReference type="SMART" id="SM00530">
    <property type="entry name" value="HTH_XRE"/>
    <property type="match status" value="1"/>
</dbReference>
<dbReference type="InterPro" id="IPR010982">
    <property type="entry name" value="Lambda_DNA-bd_dom_sf"/>
</dbReference>
<dbReference type="Proteomes" id="UP000070452">
    <property type="component" value="Unassembled WGS sequence"/>
</dbReference>
<dbReference type="RefSeq" id="WP_002299977.1">
    <property type="nucleotide sequence ID" value="NZ_CP072894.1"/>
</dbReference>
<evidence type="ECO:0000259" key="1">
    <source>
        <dbReference type="PROSITE" id="PS50943"/>
    </source>
</evidence>
<dbReference type="SUPFAM" id="SSF47413">
    <property type="entry name" value="lambda repressor-like DNA-binding domains"/>
    <property type="match status" value="1"/>
</dbReference>
<evidence type="ECO:0000313" key="3">
    <source>
        <dbReference type="Proteomes" id="UP000070452"/>
    </source>
</evidence>
<dbReference type="CDD" id="cd00093">
    <property type="entry name" value="HTH_XRE"/>
    <property type="match status" value="1"/>
</dbReference>
<dbReference type="GO" id="GO:0003677">
    <property type="term" value="F:DNA binding"/>
    <property type="evidence" value="ECO:0007669"/>
    <property type="project" value="InterPro"/>
</dbReference>
<evidence type="ECO:0000313" key="2">
    <source>
        <dbReference type="EMBL" id="KWX18370.1"/>
    </source>
</evidence>
<dbReference type="InterPro" id="IPR010057">
    <property type="entry name" value="Transcription_activator_Rgg_C"/>
</dbReference>
<dbReference type="PANTHER" id="PTHR37038">
    <property type="entry name" value="TRANSCRIPTIONAL REGULATOR-RELATED"/>
    <property type="match status" value="1"/>
</dbReference>
<dbReference type="Gene3D" id="1.25.40.10">
    <property type="entry name" value="Tetratricopeptide repeat domain"/>
    <property type="match status" value="1"/>
</dbReference>
<name>A0A132P7Q8_ENTFC</name>
<dbReference type="NCBIfam" id="TIGR01716">
    <property type="entry name" value="RGG_Cterm"/>
    <property type="match status" value="1"/>
</dbReference>
<accession>A0A132P7Q8</accession>
<dbReference type="InterPro" id="IPR011990">
    <property type="entry name" value="TPR-like_helical_dom_sf"/>
</dbReference>
<dbReference type="AlphaFoldDB" id="A0A132P7Q8"/>
<reference evidence="2 3" key="1">
    <citation type="submission" date="2016-01" db="EMBL/GenBank/DDBJ databases">
        <title>Molecular Mechanisms for transfer of large genomic segments between Enterococcus faecium strains.</title>
        <authorList>
            <person name="Garcia-Solache M.A."/>
            <person name="Lebreton F."/>
            <person name="Mclaughlin R.E."/>
            <person name="Whiteaker J.D."/>
            <person name="Gilmore M.S."/>
            <person name="Rice L.B."/>
        </authorList>
    </citation>
    <scope>NUCLEOTIDE SEQUENCE [LARGE SCALE GENOMIC DNA]</scope>
    <source>
        <strain evidence="2 3">D344RRF x C68</strain>
    </source>
</reference>
<dbReference type="Pfam" id="PF21259">
    <property type="entry name" value="Rgg_C"/>
    <property type="match status" value="1"/>
</dbReference>
<proteinExistence type="predicted"/>
<feature type="domain" description="HTH cro/C1-type" evidence="1">
    <location>
        <begin position="7"/>
        <end position="61"/>
    </location>
</feature>
<organism evidence="2 3">
    <name type="scientific">Enterococcus faecium</name>
    <name type="common">Streptococcus faecium</name>
    <dbReference type="NCBI Taxonomy" id="1352"/>
    <lineage>
        <taxon>Bacteria</taxon>
        <taxon>Bacillati</taxon>
        <taxon>Bacillota</taxon>
        <taxon>Bacilli</taxon>
        <taxon>Lactobacillales</taxon>
        <taxon>Enterococcaceae</taxon>
        <taxon>Enterococcus</taxon>
    </lineage>
</organism>
<dbReference type="InterPro" id="IPR001387">
    <property type="entry name" value="Cro/C1-type_HTH"/>
</dbReference>
<protein>
    <submittedName>
        <fullName evidence="2">Transcriptional regulator</fullName>
    </submittedName>
</protein>
<comment type="caution">
    <text evidence="2">The sequence shown here is derived from an EMBL/GenBank/DDBJ whole genome shotgun (WGS) entry which is preliminary data.</text>
</comment>
<sequence>MYDGELIKKLRVNKKLTQSQLAEGICSKTSLVGIETNSVKKMSFVTLRSFLERMNMTLAEYEWMRNQLDEPIKLKKKRRMLDRVQEDSFDPYKEISNNRRHFKKTEDLYYLVLNLHMVEKTEVSETEFEFLRYECRIIEEYLMQIPDYGQFELSILADFPWIFSDRFIENNYLKIKKRMRRLAQLNNHEQYLFTFLMNLTSFYIENGRLKKARSVNEDMKRSLAHKERSTVIYETLMADYYQRLISAALGEEKTKDYQEFFTVLEYMLGKNQRRSLEKKLLAIAEPSNLDHQFRICITSPLFQTVCLYRMAGKSGRSLLPQHHGNQKRE</sequence>
<dbReference type="InterPro" id="IPR053163">
    <property type="entry name" value="HTH-type_regulator_Rgg"/>
</dbReference>